<dbReference type="AlphaFoldDB" id="A0AAD7IHR5"/>
<dbReference type="PANTHER" id="PTHR13947:SF37">
    <property type="entry name" value="LD18367P"/>
    <property type="match status" value="1"/>
</dbReference>
<dbReference type="Pfam" id="PF00583">
    <property type="entry name" value="Acetyltransf_1"/>
    <property type="match status" value="1"/>
</dbReference>
<evidence type="ECO:0000256" key="2">
    <source>
        <dbReference type="SAM" id="Phobius"/>
    </source>
</evidence>
<feature type="transmembrane region" description="Helical" evidence="2">
    <location>
        <begin position="37"/>
        <end position="59"/>
    </location>
</feature>
<proteinExistence type="predicted"/>
<keyword evidence="5" id="KW-1185">Reference proteome</keyword>
<dbReference type="PANTHER" id="PTHR13947">
    <property type="entry name" value="GNAT FAMILY N-ACETYLTRANSFERASE"/>
    <property type="match status" value="1"/>
</dbReference>
<dbReference type="PROSITE" id="PS51186">
    <property type="entry name" value="GNAT"/>
    <property type="match status" value="1"/>
</dbReference>
<keyword evidence="2" id="KW-0472">Membrane</keyword>
<dbReference type="InterPro" id="IPR050769">
    <property type="entry name" value="NAT_camello-type"/>
</dbReference>
<reference evidence="4" key="1">
    <citation type="submission" date="2023-03" db="EMBL/GenBank/DDBJ databases">
        <title>Massive genome expansion in bonnet fungi (Mycena s.s.) driven by repeated elements and novel gene families across ecological guilds.</title>
        <authorList>
            <consortium name="Lawrence Berkeley National Laboratory"/>
            <person name="Harder C.B."/>
            <person name="Miyauchi S."/>
            <person name="Viragh M."/>
            <person name="Kuo A."/>
            <person name="Thoen E."/>
            <person name="Andreopoulos B."/>
            <person name="Lu D."/>
            <person name="Skrede I."/>
            <person name="Drula E."/>
            <person name="Henrissat B."/>
            <person name="Morin E."/>
            <person name="Kohler A."/>
            <person name="Barry K."/>
            <person name="LaButti K."/>
            <person name="Morin E."/>
            <person name="Salamov A."/>
            <person name="Lipzen A."/>
            <person name="Mereny Z."/>
            <person name="Hegedus B."/>
            <person name="Baldrian P."/>
            <person name="Stursova M."/>
            <person name="Weitz H."/>
            <person name="Taylor A."/>
            <person name="Grigoriev I.V."/>
            <person name="Nagy L.G."/>
            <person name="Martin F."/>
            <person name="Kauserud H."/>
        </authorList>
    </citation>
    <scope>NUCLEOTIDE SEQUENCE</scope>
    <source>
        <strain evidence="4">CBHHK188m</strain>
    </source>
</reference>
<accession>A0AAD7IHR5</accession>
<protein>
    <submittedName>
        <fullName evidence="4">Acyl-CoA N-acyltransferase</fullName>
    </submittedName>
</protein>
<feature type="transmembrane region" description="Helical" evidence="2">
    <location>
        <begin position="65"/>
        <end position="85"/>
    </location>
</feature>
<evidence type="ECO:0000259" key="3">
    <source>
        <dbReference type="PROSITE" id="PS51186"/>
    </source>
</evidence>
<keyword evidence="1" id="KW-0808">Transferase</keyword>
<feature type="domain" description="N-acetyltransferase" evidence="3">
    <location>
        <begin position="80"/>
        <end position="236"/>
    </location>
</feature>
<keyword evidence="2" id="KW-1133">Transmembrane helix</keyword>
<dbReference type="GO" id="GO:0008080">
    <property type="term" value="F:N-acetyltransferase activity"/>
    <property type="evidence" value="ECO:0007669"/>
    <property type="project" value="InterPro"/>
</dbReference>
<sequence>MASDGIYIRQYRPSDLPQIRLLIFEEASITRAAKRAFLLKPASLIAYILGGIGLGLLSLPDGWCSPAATLGALLCVTGIALFTAVRRGITQALVIYCEEALKTDLEDITTHYRAPAAFFVAARPCSEKADNSVAEGTEEVVGYVGFDYQPDKNPETAVVRRMIVSEKHRGCGIAGRTMHALLAHAETIPALQCIELGTSEYQPAAQRLYERLGWEVAWVDQWVDPLGGWLWKVQIRHFRKPVGAAASLKVQVQ</sequence>
<name>A0AAD7IHR5_9AGAR</name>
<dbReference type="CDD" id="cd04301">
    <property type="entry name" value="NAT_SF"/>
    <property type="match status" value="1"/>
</dbReference>
<dbReference type="InterPro" id="IPR016181">
    <property type="entry name" value="Acyl_CoA_acyltransferase"/>
</dbReference>
<dbReference type="Proteomes" id="UP001215280">
    <property type="component" value="Unassembled WGS sequence"/>
</dbReference>
<keyword evidence="2" id="KW-0812">Transmembrane</keyword>
<evidence type="ECO:0000313" key="5">
    <source>
        <dbReference type="Proteomes" id="UP001215280"/>
    </source>
</evidence>
<comment type="caution">
    <text evidence="4">The sequence shown here is derived from an EMBL/GenBank/DDBJ whole genome shotgun (WGS) entry which is preliminary data.</text>
</comment>
<dbReference type="Gene3D" id="3.40.630.30">
    <property type="match status" value="1"/>
</dbReference>
<dbReference type="InterPro" id="IPR000182">
    <property type="entry name" value="GNAT_dom"/>
</dbReference>
<evidence type="ECO:0000313" key="4">
    <source>
        <dbReference type="EMBL" id="KAJ7743437.1"/>
    </source>
</evidence>
<evidence type="ECO:0000256" key="1">
    <source>
        <dbReference type="ARBA" id="ARBA00022679"/>
    </source>
</evidence>
<dbReference type="EMBL" id="JARJLG010000112">
    <property type="protein sequence ID" value="KAJ7743437.1"/>
    <property type="molecule type" value="Genomic_DNA"/>
</dbReference>
<gene>
    <name evidence="4" type="ORF">DFH07DRAFT_777353</name>
</gene>
<organism evidence="4 5">
    <name type="scientific">Mycena maculata</name>
    <dbReference type="NCBI Taxonomy" id="230809"/>
    <lineage>
        <taxon>Eukaryota</taxon>
        <taxon>Fungi</taxon>
        <taxon>Dikarya</taxon>
        <taxon>Basidiomycota</taxon>
        <taxon>Agaricomycotina</taxon>
        <taxon>Agaricomycetes</taxon>
        <taxon>Agaricomycetidae</taxon>
        <taxon>Agaricales</taxon>
        <taxon>Marasmiineae</taxon>
        <taxon>Mycenaceae</taxon>
        <taxon>Mycena</taxon>
    </lineage>
</organism>
<dbReference type="SUPFAM" id="SSF55729">
    <property type="entry name" value="Acyl-CoA N-acyltransferases (Nat)"/>
    <property type="match status" value="1"/>
</dbReference>